<evidence type="ECO:0000256" key="1">
    <source>
        <dbReference type="SAM" id="MobiDB-lite"/>
    </source>
</evidence>
<comment type="caution">
    <text evidence="2">The sequence shown here is derived from an EMBL/GenBank/DDBJ whole genome shotgun (WGS) entry which is preliminary data.</text>
</comment>
<feature type="region of interest" description="Disordered" evidence="1">
    <location>
        <begin position="1"/>
        <end position="24"/>
    </location>
</feature>
<gene>
    <name evidence="2" type="ORF">A2140_07315</name>
</gene>
<proteinExistence type="predicted"/>
<accession>A0A1F6T400</accession>
<dbReference type="Proteomes" id="UP000178379">
    <property type="component" value="Unassembled WGS sequence"/>
</dbReference>
<organism evidence="2 3">
    <name type="scientific">Candidatus Muproteobacteria bacterium RBG_16_62_13</name>
    <dbReference type="NCBI Taxonomy" id="1817756"/>
    <lineage>
        <taxon>Bacteria</taxon>
        <taxon>Pseudomonadati</taxon>
        <taxon>Pseudomonadota</taxon>
        <taxon>Candidatus Muproteobacteria</taxon>
    </lineage>
</organism>
<evidence type="ECO:0000313" key="2">
    <source>
        <dbReference type="EMBL" id="OGI39874.1"/>
    </source>
</evidence>
<dbReference type="AlphaFoldDB" id="A0A1F6T400"/>
<evidence type="ECO:0000313" key="3">
    <source>
        <dbReference type="Proteomes" id="UP000178379"/>
    </source>
</evidence>
<sequence>MFGELMMPQTDHDTSKRPGSKPRPFKLVRVEKTLMPEGGGGQNWYRYVLDNGRSTITGQRNGSLKDVTAYANQYAETLNARGIGGHSVWSPRAKKQA</sequence>
<reference evidence="2 3" key="1">
    <citation type="journal article" date="2016" name="Nat. Commun.">
        <title>Thousands of microbial genomes shed light on interconnected biogeochemical processes in an aquifer system.</title>
        <authorList>
            <person name="Anantharaman K."/>
            <person name="Brown C.T."/>
            <person name="Hug L.A."/>
            <person name="Sharon I."/>
            <person name="Castelle C.J."/>
            <person name="Probst A.J."/>
            <person name="Thomas B.C."/>
            <person name="Singh A."/>
            <person name="Wilkins M.J."/>
            <person name="Karaoz U."/>
            <person name="Brodie E.L."/>
            <person name="Williams K.H."/>
            <person name="Hubbard S.S."/>
            <person name="Banfield J.F."/>
        </authorList>
    </citation>
    <scope>NUCLEOTIDE SEQUENCE [LARGE SCALE GENOMIC DNA]</scope>
</reference>
<name>A0A1F6T400_9PROT</name>
<protein>
    <submittedName>
        <fullName evidence="2">Uncharacterized protein</fullName>
    </submittedName>
</protein>
<dbReference type="EMBL" id="MFSQ01000076">
    <property type="protein sequence ID" value="OGI39874.1"/>
    <property type="molecule type" value="Genomic_DNA"/>
</dbReference>